<sequence>MTAWRLFPEGTVPEWTTTAWYQERDRAPHIDEPAHQGRLTLAADMVRWAVEHHPVQSVVDLGCGDGGLLWSLRDLAERWQLRMWGYDLQPSNIGPAVSERGVDVRYGDVVTGDVEWADLAVCTEMIEHLVDPAAFVRRVAEQSRVVVASSPFTERPGSAYKFHTWAFDIQGYKDLLEQAGYEVVRHETTSMFQIALGVKP</sequence>
<accession>W5WBT4</accession>
<dbReference type="EMBL" id="CP007155">
    <property type="protein sequence ID" value="AHH98352.1"/>
    <property type="molecule type" value="Genomic_DNA"/>
</dbReference>
<dbReference type="Pfam" id="PF13489">
    <property type="entry name" value="Methyltransf_23"/>
    <property type="match status" value="1"/>
</dbReference>
<dbReference type="SUPFAM" id="SSF53335">
    <property type="entry name" value="S-adenosyl-L-methionine-dependent methyltransferases"/>
    <property type="match status" value="1"/>
</dbReference>
<reference evidence="1 2" key="1">
    <citation type="journal article" date="2014" name="BMC Genomics">
        <title>Complete genome sequence of producer of the glycopeptide antibiotic Aculeximycin Kutzneria albida DSM 43870T, a representative of minor genus of Pseudonocardiaceae.</title>
        <authorList>
            <person name="Rebets Y."/>
            <person name="Tokovenko B."/>
            <person name="Lushchyk I."/>
            <person name="Ruckert C."/>
            <person name="Zaburannyi N."/>
            <person name="Bechthold A."/>
            <person name="Kalinowski J."/>
            <person name="Luzhetskyy A."/>
        </authorList>
    </citation>
    <scope>NUCLEOTIDE SEQUENCE [LARGE SCALE GENOMIC DNA]</scope>
    <source>
        <strain evidence="1">DSM 43870</strain>
    </source>
</reference>
<keyword evidence="2" id="KW-1185">Reference proteome</keyword>
<dbReference type="eggNOG" id="ENOG50324RV">
    <property type="taxonomic scope" value="Bacteria"/>
</dbReference>
<evidence type="ECO:0008006" key="3">
    <source>
        <dbReference type="Google" id="ProtNLM"/>
    </source>
</evidence>
<gene>
    <name evidence="1" type="ORF">KALB_4990</name>
</gene>
<dbReference type="InterPro" id="IPR029063">
    <property type="entry name" value="SAM-dependent_MTases_sf"/>
</dbReference>
<dbReference type="KEGG" id="kal:KALB_4990"/>
<evidence type="ECO:0000313" key="2">
    <source>
        <dbReference type="Proteomes" id="UP000019225"/>
    </source>
</evidence>
<organism evidence="1 2">
    <name type="scientific">Kutzneria albida DSM 43870</name>
    <dbReference type="NCBI Taxonomy" id="1449976"/>
    <lineage>
        <taxon>Bacteria</taxon>
        <taxon>Bacillati</taxon>
        <taxon>Actinomycetota</taxon>
        <taxon>Actinomycetes</taxon>
        <taxon>Pseudonocardiales</taxon>
        <taxon>Pseudonocardiaceae</taxon>
        <taxon>Kutzneria</taxon>
    </lineage>
</organism>
<dbReference type="Gene3D" id="3.40.50.150">
    <property type="entry name" value="Vaccinia Virus protein VP39"/>
    <property type="match status" value="1"/>
</dbReference>
<dbReference type="STRING" id="1449976.KALB_4990"/>
<dbReference type="AlphaFoldDB" id="W5WBT4"/>
<dbReference type="Proteomes" id="UP000019225">
    <property type="component" value="Chromosome"/>
</dbReference>
<name>W5WBT4_9PSEU</name>
<evidence type="ECO:0000313" key="1">
    <source>
        <dbReference type="EMBL" id="AHH98352.1"/>
    </source>
</evidence>
<dbReference type="HOGENOM" id="CLU_1364734_0_0_11"/>
<protein>
    <recommendedName>
        <fullName evidence="3">Methyltransferase type 11 domain-containing protein</fullName>
    </recommendedName>
</protein>
<proteinExistence type="predicted"/>